<organism evidence="8 9">
    <name type="scientific">Starmerella bacillaris</name>
    <name type="common">Yeast</name>
    <name type="synonym">Candida zemplinina</name>
    <dbReference type="NCBI Taxonomy" id="1247836"/>
    <lineage>
        <taxon>Eukaryota</taxon>
        <taxon>Fungi</taxon>
        <taxon>Dikarya</taxon>
        <taxon>Ascomycota</taxon>
        <taxon>Saccharomycotina</taxon>
        <taxon>Dipodascomycetes</taxon>
        <taxon>Dipodascales</taxon>
        <taxon>Trichomonascaceae</taxon>
        <taxon>Starmerella</taxon>
    </lineage>
</organism>
<evidence type="ECO:0000313" key="9">
    <source>
        <dbReference type="Proteomes" id="UP001362899"/>
    </source>
</evidence>
<keyword evidence="4 5" id="KW-0904">Protein phosphatase</keyword>
<keyword evidence="9" id="KW-1185">Reference proteome</keyword>
<dbReference type="InterPro" id="IPR015655">
    <property type="entry name" value="PP2C"/>
</dbReference>
<dbReference type="SMART" id="SM00332">
    <property type="entry name" value="PP2Cc"/>
    <property type="match status" value="1"/>
</dbReference>
<dbReference type="PROSITE" id="PS01032">
    <property type="entry name" value="PPM_1"/>
    <property type="match status" value="1"/>
</dbReference>
<evidence type="ECO:0000259" key="7">
    <source>
        <dbReference type="PROSITE" id="PS51746"/>
    </source>
</evidence>
<dbReference type="SUPFAM" id="SSF81606">
    <property type="entry name" value="PP2C-like"/>
    <property type="match status" value="1"/>
</dbReference>
<keyword evidence="2" id="KW-0479">Metal-binding</keyword>
<comment type="similarity">
    <text evidence="1 5">Belongs to the PP2C family.</text>
</comment>
<evidence type="ECO:0000256" key="4">
    <source>
        <dbReference type="ARBA" id="ARBA00022912"/>
    </source>
</evidence>
<dbReference type="Gene3D" id="3.60.40.10">
    <property type="entry name" value="PPM-type phosphatase domain"/>
    <property type="match status" value="1"/>
</dbReference>
<dbReference type="PANTHER" id="PTHR13832:SF837">
    <property type="entry name" value="PROTEIN PHOSPHATASE 2C-LIKE DOMAIN-CONTAINING PROTEIN 1"/>
    <property type="match status" value="1"/>
</dbReference>
<evidence type="ECO:0000256" key="5">
    <source>
        <dbReference type="RuleBase" id="RU003465"/>
    </source>
</evidence>
<dbReference type="GO" id="GO:0046872">
    <property type="term" value="F:metal ion binding"/>
    <property type="evidence" value="ECO:0007669"/>
    <property type="project" value="UniProtKB-KW"/>
</dbReference>
<evidence type="ECO:0000256" key="6">
    <source>
        <dbReference type="SAM" id="MobiDB-lite"/>
    </source>
</evidence>
<evidence type="ECO:0000313" key="8">
    <source>
        <dbReference type="EMBL" id="GMM51986.1"/>
    </source>
</evidence>
<dbReference type="InterPro" id="IPR001932">
    <property type="entry name" value="PPM-type_phosphatase-like_dom"/>
</dbReference>
<feature type="compositionally biased region" description="Polar residues" evidence="6">
    <location>
        <begin position="161"/>
        <end position="192"/>
    </location>
</feature>
<dbReference type="AlphaFoldDB" id="A0AAV5RMV4"/>
<evidence type="ECO:0000256" key="3">
    <source>
        <dbReference type="ARBA" id="ARBA00022801"/>
    </source>
</evidence>
<evidence type="ECO:0000256" key="1">
    <source>
        <dbReference type="ARBA" id="ARBA00006702"/>
    </source>
</evidence>
<dbReference type="Proteomes" id="UP001362899">
    <property type="component" value="Unassembled WGS sequence"/>
</dbReference>
<accession>A0AAV5RMV4</accession>
<protein>
    <recommendedName>
        <fullName evidence="7">PPM-type phosphatase domain-containing protein</fullName>
    </recommendedName>
</protein>
<feature type="domain" description="PPM-type phosphatase" evidence="7">
    <location>
        <begin position="25"/>
        <end position="353"/>
    </location>
</feature>
<dbReference type="CDD" id="cd00143">
    <property type="entry name" value="PP2Cc"/>
    <property type="match status" value="1"/>
</dbReference>
<dbReference type="PROSITE" id="PS51746">
    <property type="entry name" value="PPM_2"/>
    <property type="match status" value="1"/>
</dbReference>
<reference evidence="8 9" key="1">
    <citation type="journal article" date="2023" name="Elife">
        <title>Identification of key yeast species and microbe-microbe interactions impacting larval growth of Drosophila in the wild.</title>
        <authorList>
            <person name="Mure A."/>
            <person name="Sugiura Y."/>
            <person name="Maeda R."/>
            <person name="Honda K."/>
            <person name="Sakurai N."/>
            <person name="Takahashi Y."/>
            <person name="Watada M."/>
            <person name="Katoh T."/>
            <person name="Gotoh A."/>
            <person name="Gotoh Y."/>
            <person name="Taniguchi I."/>
            <person name="Nakamura K."/>
            <person name="Hayashi T."/>
            <person name="Katayama T."/>
            <person name="Uemura T."/>
            <person name="Hattori Y."/>
        </authorList>
    </citation>
    <scope>NUCLEOTIDE SEQUENCE [LARGE SCALE GENOMIC DNA]</scope>
    <source>
        <strain evidence="8 9">SB-73</strain>
    </source>
</reference>
<name>A0AAV5RMV4_STABA</name>
<sequence>MKPISSKSNATNSGEILSFSDNFVDIGVSTDCNKRFRKSMEDAHVVISDYLGLSGCCYLAVFDGHAGAQSSRACAAHLHVILANLLKDTTGGGINIQEALAKSFEKMDELLKEMKINHSGSTAVVAVCGYVQDGRLCNYKRGLERHLFVANVGDSRAVGSVSGTPSSNNRAGIDSQTHAESCADESSNNATEINPDAHGNACSNEPAHTENIPEETASVRTVADTQWIAQRLSYDHKGTDENEKKRVANAGGIIMNNRVNGMLAVTRSLGDLFMKEYVVGSPYTTDTTLTPNHHAVILASDGLWDVCTDENAVELVRSATSNKQNALECSTELLTHAIQELSADNLTVIVCLFKH</sequence>
<dbReference type="Pfam" id="PF00481">
    <property type="entry name" value="PP2C"/>
    <property type="match status" value="2"/>
</dbReference>
<dbReference type="EMBL" id="BTGC01000008">
    <property type="protein sequence ID" value="GMM51986.1"/>
    <property type="molecule type" value="Genomic_DNA"/>
</dbReference>
<dbReference type="InterPro" id="IPR000222">
    <property type="entry name" value="PP2C_BS"/>
</dbReference>
<dbReference type="GO" id="GO:0004722">
    <property type="term" value="F:protein serine/threonine phosphatase activity"/>
    <property type="evidence" value="ECO:0007669"/>
    <property type="project" value="InterPro"/>
</dbReference>
<keyword evidence="3 5" id="KW-0378">Hydrolase</keyword>
<proteinExistence type="inferred from homology"/>
<comment type="caution">
    <text evidence="8">The sequence shown here is derived from an EMBL/GenBank/DDBJ whole genome shotgun (WGS) entry which is preliminary data.</text>
</comment>
<dbReference type="InterPro" id="IPR036457">
    <property type="entry name" value="PPM-type-like_dom_sf"/>
</dbReference>
<feature type="region of interest" description="Disordered" evidence="6">
    <location>
        <begin position="158"/>
        <end position="217"/>
    </location>
</feature>
<gene>
    <name evidence="8" type="ORF">DASB73_029490</name>
</gene>
<dbReference type="PANTHER" id="PTHR13832">
    <property type="entry name" value="PROTEIN PHOSPHATASE 2C"/>
    <property type="match status" value="1"/>
</dbReference>
<evidence type="ECO:0000256" key="2">
    <source>
        <dbReference type="ARBA" id="ARBA00022723"/>
    </source>
</evidence>